<protein>
    <submittedName>
        <fullName evidence="3">Uncharacterized protein</fullName>
    </submittedName>
</protein>
<evidence type="ECO:0000313" key="4">
    <source>
        <dbReference type="Proteomes" id="UP000754883"/>
    </source>
</evidence>
<keyword evidence="2" id="KW-0539">Nucleus</keyword>
<comment type="caution">
    <text evidence="3">The sequence shown here is derived from an EMBL/GenBank/DDBJ whole genome shotgun (WGS) entry which is preliminary data.</text>
</comment>
<dbReference type="AlphaFoldDB" id="A0A9N9UCM2"/>
<proteinExistence type="predicted"/>
<dbReference type="PANTHER" id="PTHR37534:SF39">
    <property type="entry name" value="TRANSCRIPTION FACTOR DOMAIN-CONTAINING PROTEIN"/>
    <property type="match status" value="1"/>
</dbReference>
<dbReference type="Pfam" id="PF11951">
    <property type="entry name" value="Fungal_trans_2"/>
    <property type="match status" value="1"/>
</dbReference>
<gene>
    <name evidence="3" type="ORF">CBYS24578_00006630</name>
</gene>
<dbReference type="InterPro" id="IPR021858">
    <property type="entry name" value="Fun_TF"/>
</dbReference>
<evidence type="ECO:0000313" key="3">
    <source>
        <dbReference type="EMBL" id="CAG9984949.1"/>
    </source>
</evidence>
<reference evidence="3" key="1">
    <citation type="submission" date="2021-10" db="EMBL/GenBank/DDBJ databases">
        <authorList>
            <person name="Piombo E."/>
        </authorList>
    </citation>
    <scope>NUCLEOTIDE SEQUENCE</scope>
</reference>
<dbReference type="GO" id="GO:0045944">
    <property type="term" value="P:positive regulation of transcription by RNA polymerase II"/>
    <property type="evidence" value="ECO:0007669"/>
    <property type="project" value="TreeGrafter"/>
</dbReference>
<dbReference type="Proteomes" id="UP000754883">
    <property type="component" value="Unassembled WGS sequence"/>
</dbReference>
<dbReference type="GO" id="GO:0003700">
    <property type="term" value="F:DNA-binding transcription factor activity"/>
    <property type="evidence" value="ECO:0007669"/>
    <property type="project" value="TreeGrafter"/>
</dbReference>
<comment type="subcellular location">
    <subcellularLocation>
        <location evidence="1">Nucleus</location>
    </subcellularLocation>
</comment>
<dbReference type="EMBL" id="CABFNO020001394">
    <property type="protein sequence ID" value="CAG9984949.1"/>
    <property type="molecule type" value="Genomic_DNA"/>
</dbReference>
<name>A0A9N9UCM2_9HYPO</name>
<evidence type="ECO:0000256" key="1">
    <source>
        <dbReference type="ARBA" id="ARBA00004123"/>
    </source>
</evidence>
<keyword evidence="4" id="KW-1185">Reference proteome</keyword>
<sequence>MGIFHQDFEGFRDVILRLAFSDGTLASKAVLQSLLTVSAIQRYGPSLQVDDLKLSALRALKSSSEHGIDGLAGVQQVAAQMLLCSFEVNCAAVTWPWYICGANHILTVGKLVESSNGRELHEIIDWVAYQHVMCRFGLQHWRNGDDYWKLPARKRLGMPTVCTDLTALYGAKSPHEIVAILSEVVESIQDPSASSYHSASHTESLKLLENRLETLQSSSSTGTGSVDIPADLVELYKLAALIYLERASTRSSGPSVKIQKWFQKAYGILEKQEIYHCPLPLLVFGMESRNDEQRRLFLKLVRQAAVRSVSVAMENVHRMLQSVWLQDDLETERVLDYRLKLRAVFSSSEILPSLA</sequence>
<evidence type="ECO:0000256" key="2">
    <source>
        <dbReference type="ARBA" id="ARBA00023242"/>
    </source>
</evidence>
<dbReference type="PANTHER" id="PTHR37534">
    <property type="entry name" value="TRANSCRIPTIONAL ACTIVATOR PROTEIN UGA3"/>
    <property type="match status" value="1"/>
</dbReference>
<organism evidence="3 4">
    <name type="scientific">Clonostachys byssicola</name>
    <dbReference type="NCBI Taxonomy" id="160290"/>
    <lineage>
        <taxon>Eukaryota</taxon>
        <taxon>Fungi</taxon>
        <taxon>Dikarya</taxon>
        <taxon>Ascomycota</taxon>
        <taxon>Pezizomycotina</taxon>
        <taxon>Sordariomycetes</taxon>
        <taxon>Hypocreomycetidae</taxon>
        <taxon>Hypocreales</taxon>
        <taxon>Bionectriaceae</taxon>
        <taxon>Clonostachys</taxon>
    </lineage>
</organism>
<dbReference type="OrthoDB" id="5130013at2759"/>
<dbReference type="GO" id="GO:0000976">
    <property type="term" value="F:transcription cis-regulatory region binding"/>
    <property type="evidence" value="ECO:0007669"/>
    <property type="project" value="TreeGrafter"/>
</dbReference>
<dbReference type="GO" id="GO:0005634">
    <property type="term" value="C:nucleus"/>
    <property type="evidence" value="ECO:0007669"/>
    <property type="project" value="UniProtKB-SubCell"/>
</dbReference>
<accession>A0A9N9UCM2</accession>